<dbReference type="EMBL" id="BQNB010015282">
    <property type="protein sequence ID" value="GJT38148.1"/>
    <property type="molecule type" value="Genomic_DNA"/>
</dbReference>
<name>A0ABQ5DHV6_9ASTR</name>
<evidence type="ECO:0000313" key="4">
    <source>
        <dbReference type="Proteomes" id="UP001151760"/>
    </source>
</evidence>
<proteinExistence type="predicted"/>
<protein>
    <submittedName>
        <fullName evidence="3">Uncharacterized protein</fullName>
    </submittedName>
</protein>
<evidence type="ECO:0000313" key="3">
    <source>
        <dbReference type="EMBL" id="GJT38148.1"/>
    </source>
</evidence>
<dbReference type="Proteomes" id="UP001151760">
    <property type="component" value="Unassembled WGS sequence"/>
</dbReference>
<evidence type="ECO:0000256" key="1">
    <source>
        <dbReference type="SAM" id="Coils"/>
    </source>
</evidence>
<gene>
    <name evidence="3" type="ORF">Tco_0938013</name>
</gene>
<keyword evidence="1" id="KW-0175">Coiled coil</keyword>
<feature type="compositionally biased region" description="Polar residues" evidence="2">
    <location>
        <begin position="23"/>
        <end position="33"/>
    </location>
</feature>
<reference evidence="3" key="2">
    <citation type="submission" date="2022-01" db="EMBL/GenBank/DDBJ databases">
        <authorList>
            <person name="Yamashiro T."/>
            <person name="Shiraishi A."/>
            <person name="Satake H."/>
            <person name="Nakayama K."/>
        </authorList>
    </citation>
    <scope>NUCLEOTIDE SEQUENCE</scope>
</reference>
<feature type="coiled-coil region" evidence="1">
    <location>
        <begin position="92"/>
        <end position="126"/>
    </location>
</feature>
<reference evidence="3" key="1">
    <citation type="journal article" date="2022" name="Int. J. Mol. Sci.">
        <title>Draft Genome of Tanacetum Coccineum: Genomic Comparison of Closely Related Tanacetum-Family Plants.</title>
        <authorList>
            <person name="Yamashiro T."/>
            <person name="Shiraishi A."/>
            <person name="Nakayama K."/>
            <person name="Satake H."/>
        </authorList>
    </citation>
    <scope>NUCLEOTIDE SEQUENCE</scope>
</reference>
<sequence length="354" mass="38138">MNYQPVTAENKANKTAGPEEANHSASTQDTNIVGNFELEGGPDQEHYVLPMWSSYTSTIKSSELKFRGEKPNEDVGSKTNEEPVEQVDQIFLEELERLKRQENNANDAAEALRKEFARNIEDLLLQAVAGKPVNISKASIRSALLFYDADGIDSLNNQAIFDAIQLMGGNPAPGALRGRGRARGAVAVLPGRGCCFPGGRGALGALPGPVGHGRGRHGALAALHVDAHPKHVKYNSYHIIVHLQSRQSTTGSRATATWTWQNRHSTATSASATKSIRSKITSARNKLKVEVVVSQEVVVLWQLCQVQLVVASWPRRPWCSGGPISRGPRSRGALATLPGPVGRGRGRRGALAAL</sequence>
<comment type="caution">
    <text evidence="3">The sequence shown here is derived from an EMBL/GenBank/DDBJ whole genome shotgun (WGS) entry which is preliminary data.</text>
</comment>
<organism evidence="3 4">
    <name type="scientific">Tanacetum coccineum</name>
    <dbReference type="NCBI Taxonomy" id="301880"/>
    <lineage>
        <taxon>Eukaryota</taxon>
        <taxon>Viridiplantae</taxon>
        <taxon>Streptophyta</taxon>
        <taxon>Embryophyta</taxon>
        <taxon>Tracheophyta</taxon>
        <taxon>Spermatophyta</taxon>
        <taxon>Magnoliopsida</taxon>
        <taxon>eudicotyledons</taxon>
        <taxon>Gunneridae</taxon>
        <taxon>Pentapetalae</taxon>
        <taxon>asterids</taxon>
        <taxon>campanulids</taxon>
        <taxon>Asterales</taxon>
        <taxon>Asteraceae</taxon>
        <taxon>Asteroideae</taxon>
        <taxon>Anthemideae</taxon>
        <taxon>Anthemidinae</taxon>
        <taxon>Tanacetum</taxon>
    </lineage>
</organism>
<keyword evidence="4" id="KW-1185">Reference proteome</keyword>
<accession>A0ABQ5DHV6</accession>
<feature type="compositionally biased region" description="Low complexity" evidence="2">
    <location>
        <begin position="320"/>
        <end position="332"/>
    </location>
</feature>
<evidence type="ECO:0000256" key="2">
    <source>
        <dbReference type="SAM" id="MobiDB-lite"/>
    </source>
</evidence>
<feature type="region of interest" description="Disordered" evidence="2">
    <location>
        <begin position="320"/>
        <end position="354"/>
    </location>
</feature>
<feature type="region of interest" description="Disordered" evidence="2">
    <location>
        <begin position="1"/>
        <end position="41"/>
    </location>
</feature>